<dbReference type="PIRSF" id="PIRSF037714">
    <property type="entry name" value="TolR"/>
    <property type="match status" value="1"/>
</dbReference>
<evidence type="ECO:0000256" key="1">
    <source>
        <dbReference type="ARBA" id="ARBA00004651"/>
    </source>
</evidence>
<keyword evidence="12" id="KW-1185">Reference proteome</keyword>
<evidence type="ECO:0000256" key="5">
    <source>
        <dbReference type="ARBA" id="ARBA00023136"/>
    </source>
</evidence>
<dbReference type="RefSeq" id="WP_066448586.1">
    <property type="nucleotide sequence ID" value="NZ_CP014226.1"/>
</dbReference>
<evidence type="ECO:0000259" key="10">
    <source>
        <dbReference type="Pfam" id="PF01618"/>
    </source>
</evidence>
<sequence>MSLSRFTVGLLLAVLMSVSPGLQAQTESLSSLRAEREAAEARDRARLAELLEDRGALEAALEEARAAHELAETRNAELQAEAQALSERQDELEARQVEQGDDLEAILASLVRHSGELRDDLAESWLTLGGAGLPPRLEDAEVLELEHLEAFAESLVALTVDTARVVRFESPVAAASGEITPRQVIRLGDFAAFTDGHLLRRGADDGVLSVVERTPREVAASLADFHAGESRSLALDPTRGQVMAALAQRPSLVERFHQGGAVGYVVVGLGAIGLLVALLQYAYLLKVSLAMRRQLRDLTALRGDNPLGRVLQRFRKLQDDPVPEALEARLDEAVLAELPKLERGQPLVKLLAAVAPLLGLLGTVTGMIVTFQAITVFGTGDPQLMAGGISQALVTTVLGLITAVPLLFAHTALAGRSRHLAGLVEGQASAALAEQLEHRPHGPDGVSGSARRDAALA</sequence>
<proteinExistence type="inferred from homology"/>
<dbReference type="GO" id="GO:0005886">
    <property type="term" value="C:plasma membrane"/>
    <property type="evidence" value="ECO:0007669"/>
    <property type="project" value="UniProtKB-SubCell"/>
</dbReference>
<dbReference type="InterPro" id="IPR017270">
    <property type="entry name" value="MotA/TolQ/ExbB-rel"/>
</dbReference>
<dbReference type="AlphaFoldDB" id="A0A125R061"/>
<dbReference type="STRING" id="507626.LOKO_02094"/>
<evidence type="ECO:0000313" key="11">
    <source>
        <dbReference type="EMBL" id="AMD01159.1"/>
    </source>
</evidence>
<evidence type="ECO:0000256" key="7">
    <source>
        <dbReference type="SAM" id="Coils"/>
    </source>
</evidence>
<dbReference type="Pfam" id="PF01618">
    <property type="entry name" value="MotA_ExbB"/>
    <property type="match status" value="1"/>
</dbReference>
<dbReference type="Proteomes" id="UP000063387">
    <property type="component" value="Chromosome"/>
</dbReference>
<keyword evidence="7" id="KW-0175">Coiled coil</keyword>
<keyword evidence="3 8" id="KW-0812">Transmembrane</keyword>
<keyword evidence="4 8" id="KW-1133">Transmembrane helix</keyword>
<evidence type="ECO:0000256" key="3">
    <source>
        <dbReference type="ARBA" id="ARBA00022692"/>
    </source>
</evidence>
<feature type="coiled-coil region" evidence="7">
    <location>
        <begin position="22"/>
        <end position="95"/>
    </location>
</feature>
<organism evidence="11 12">
    <name type="scientific">Halomonas chromatireducens</name>
    <dbReference type="NCBI Taxonomy" id="507626"/>
    <lineage>
        <taxon>Bacteria</taxon>
        <taxon>Pseudomonadati</taxon>
        <taxon>Pseudomonadota</taxon>
        <taxon>Gammaproteobacteria</taxon>
        <taxon>Oceanospirillales</taxon>
        <taxon>Halomonadaceae</taxon>
        <taxon>Halomonas</taxon>
    </lineage>
</organism>
<feature type="transmembrane region" description="Helical" evidence="8">
    <location>
        <begin position="389"/>
        <end position="409"/>
    </location>
</feature>
<dbReference type="PATRIC" id="fig|507626.3.peg.2088"/>
<dbReference type="InterPro" id="IPR050790">
    <property type="entry name" value="ExbB/TolQ_transport"/>
</dbReference>
<accession>A0A125R061</accession>
<feature type="signal peptide" evidence="9">
    <location>
        <begin position="1"/>
        <end position="24"/>
    </location>
</feature>
<evidence type="ECO:0000256" key="8">
    <source>
        <dbReference type="SAM" id="Phobius"/>
    </source>
</evidence>
<evidence type="ECO:0000313" key="12">
    <source>
        <dbReference type="Proteomes" id="UP000063387"/>
    </source>
</evidence>
<feature type="domain" description="MotA/TolQ/ExbB proton channel" evidence="10">
    <location>
        <begin position="309"/>
        <end position="421"/>
    </location>
</feature>
<name>A0A125R061_9GAMM</name>
<evidence type="ECO:0000256" key="2">
    <source>
        <dbReference type="ARBA" id="ARBA00022475"/>
    </source>
</evidence>
<keyword evidence="2" id="KW-1003">Cell membrane</keyword>
<dbReference type="OrthoDB" id="4045at2"/>
<keyword evidence="6" id="KW-0813">Transport</keyword>
<comment type="similarity">
    <text evidence="6">Belongs to the exbB/tolQ family.</text>
</comment>
<keyword evidence="5 8" id="KW-0472">Membrane</keyword>
<keyword evidence="6" id="KW-0653">Protein transport</keyword>
<reference evidence="11 12" key="2">
    <citation type="submission" date="2016-02" db="EMBL/GenBank/DDBJ databases">
        <authorList>
            <person name="Wen L."/>
            <person name="He K."/>
            <person name="Yang H."/>
        </authorList>
    </citation>
    <scope>NUCLEOTIDE SEQUENCE [LARGE SCALE GENOMIC DNA]</scope>
    <source>
        <strain evidence="11 12">AGD 8-3</strain>
    </source>
</reference>
<protein>
    <submittedName>
        <fullName evidence="11">Biopolymer transport protein ExbB</fullName>
    </submittedName>
</protein>
<evidence type="ECO:0000256" key="6">
    <source>
        <dbReference type="RuleBase" id="RU004057"/>
    </source>
</evidence>
<feature type="chain" id="PRO_5007179418" evidence="9">
    <location>
        <begin position="25"/>
        <end position="457"/>
    </location>
</feature>
<dbReference type="GO" id="GO:0017038">
    <property type="term" value="P:protein import"/>
    <property type="evidence" value="ECO:0007669"/>
    <property type="project" value="TreeGrafter"/>
</dbReference>
<keyword evidence="9" id="KW-0732">Signal</keyword>
<dbReference type="EMBL" id="CP014226">
    <property type="protein sequence ID" value="AMD01159.1"/>
    <property type="molecule type" value="Genomic_DNA"/>
</dbReference>
<feature type="transmembrane region" description="Helical" evidence="8">
    <location>
        <begin position="350"/>
        <end position="377"/>
    </location>
</feature>
<gene>
    <name evidence="11" type="primary">exbB_3</name>
    <name evidence="11" type="ORF">LOKO_02094</name>
</gene>
<reference evidence="11 12" key="1">
    <citation type="journal article" date="2016" name="Genome Announc.">
        <title>Draft Genome Sequence of 'Halomonas chromatireducens' Strain AGD 8-3, a Haloalkaliphilic Chromate- and Selenite-Reducing Gammaproteobacterium.</title>
        <authorList>
            <person name="Sharko F.S."/>
            <person name="Shapovalova A.A."/>
            <person name="Tsygankova S.V."/>
            <person name="Komova A.V."/>
            <person name="Boulygina E.S."/>
            <person name="Teslyuk A.B."/>
            <person name="Gotovtsev P.M."/>
            <person name="Namsaraev Z.B."/>
            <person name="Khijniak T.V."/>
            <person name="Nedoluzhko A.V."/>
            <person name="Vasilov R.G."/>
        </authorList>
    </citation>
    <scope>NUCLEOTIDE SEQUENCE [LARGE SCALE GENOMIC DNA]</scope>
    <source>
        <strain evidence="11 12">AGD 8-3</strain>
    </source>
</reference>
<dbReference type="PANTHER" id="PTHR30625">
    <property type="entry name" value="PROTEIN TOLQ"/>
    <property type="match status" value="1"/>
</dbReference>
<dbReference type="InterPro" id="IPR002898">
    <property type="entry name" value="MotA_ExbB_proton_chnl"/>
</dbReference>
<dbReference type="PANTHER" id="PTHR30625:SF11">
    <property type="entry name" value="MOTA_TOLQ_EXBB PROTON CHANNEL DOMAIN-CONTAINING PROTEIN"/>
    <property type="match status" value="1"/>
</dbReference>
<evidence type="ECO:0000256" key="4">
    <source>
        <dbReference type="ARBA" id="ARBA00022989"/>
    </source>
</evidence>
<evidence type="ECO:0000256" key="9">
    <source>
        <dbReference type="SAM" id="SignalP"/>
    </source>
</evidence>
<dbReference type="KEGG" id="hco:LOKO_02094"/>
<comment type="subcellular location">
    <subcellularLocation>
        <location evidence="1">Cell membrane</location>
        <topology evidence="1">Multi-pass membrane protein</topology>
    </subcellularLocation>
    <subcellularLocation>
        <location evidence="6">Membrane</location>
        <topology evidence="6">Multi-pass membrane protein</topology>
    </subcellularLocation>
</comment>
<feature type="transmembrane region" description="Helical" evidence="8">
    <location>
        <begin position="261"/>
        <end position="284"/>
    </location>
</feature>